<reference evidence="1 2" key="1">
    <citation type="submission" date="2016-11" db="EMBL/GenBank/DDBJ databases">
        <authorList>
            <person name="Jaros S."/>
            <person name="Januszkiewicz K."/>
            <person name="Wedrychowicz H."/>
        </authorList>
    </citation>
    <scope>NUCLEOTIDE SEQUENCE [LARGE SCALE GENOMIC DNA]</scope>
    <source>
        <strain evidence="1 2">DSM 18119</strain>
    </source>
</reference>
<organism evidence="1 2">
    <name type="scientific">Flavisolibacter ginsengisoli DSM 18119</name>
    <dbReference type="NCBI Taxonomy" id="1121884"/>
    <lineage>
        <taxon>Bacteria</taxon>
        <taxon>Pseudomonadati</taxon>
        <taxon>Bacteroidota</taxon>
        <taxon>Chitinophagia</taxon>
        <taxon>Chitinophagales</taxon>
        <taxon>Chitinophagaceae</taxon>
        <taxon>Flavisolibacter</taxon>
    </lineage>
</organism>
<dbReference type="Proteomes" id="UP000184048">
    <property type="component" value="Unassembled WGS sequence"/>
</dbReference>
<dbReference type="AlphaFoldDB" id="A0A1M5GQW7"/>
<accession>A0A1M5GQW7</accession>
<name>A0A1M5GQW7_9BACT</name>
<sequence length="198" mass="23277">MLSQTTMVTKINRDNCLKEFSNFPLRHYDEATDEEEYFYPAVFATQWLKVASNDKIESTELLASELTKLMKQLCYSKLIILGDTEQSWVSKLSLERNDYEPLIEALRYLAYNNIDTYFNGGLQVSDTDLYEFLKHFYCLTSCDASLPYFHFMDIDQNFIGFIHYSGEMRIDTMNKGTQLLLERAIKQTRFIKVLQRAK</sequence>
<keyword evidence="2" id="KW-1185">Reference proteome</keyword>
<evidence type="ECO:0000313" key="2">
    <source>
        <dbReference type="Proteomes" id="UP000184048"/>
    </source>
</evidence>
<protein>
    <submittedName>
        <fullName evidence="1">Uncharacterized protein</fullName>
    </submittedName>
</protein>
<gene>
    <name evidence="1" type="ORF">SAMN02745131_04209</name>
</gene>
<proteinExistence type="predicted"/>
<evidence type="ECO:0000313" key="1">
    <source>
        <dbReference type="EMBL" id="SHG06119.1"/>
    </source>
</evidence>
<dbReference type="EMBL" id="FQUU01000042">
    <property type="protein sequence ID" value="SHG06119.1"/>
    <property type="molecule type" value="Genomic_DNA"/>
</dbReference>